<dbReference type="InterPro" id="IPR029058">
    <property type="entry name" value="AB_hydrolase_fold"/>
</dbReference>
<accession>A0A4Q7LG89</accession>
<evidence type="ECO:0000259" key="1">
    <source>
        <dbReference type="Pfam" id="PF12697"/>
    </source>
</evidence>
<gene>
    <name evidence="2" type="ORF">EV685_3430</name>
</gene>
<dbReference type="EMBL" id="SGWV01000011">
    <property type="protein sequence ID" value="RZS52239.1"/>
    <property type="molecule type" value="Genomic_DNA"/>
</dbReference>
<dbReference type="InterPro" id="IPR000073">
    <property type="entry name" value="AB_hydrolase_1"/>
</dbReference>
<proteinExistence type="predicted"/>
<feature type="domain" description="AB hydrolase-1" evidence="1">
    <location>
        <begin position="8"/>
        <end position="270"/>
    </location>
</feature>
<comment type="caution">
    <text evidence="2">The sequence shown here is derived from an EMBL/GenBank/DDBJ whole genome shotgun (WGS) entry which is preliminary data.</text>
</comment>
<dbReference type="PANTHER" id="PTHR43194">
    <property type="entry name" value="HYDROLASE ALPHA/BETA FOLD FAMILY"/>
    <property type="match status" value="1"/>
</dbReference>
<dbReference type="InterPro" id="IPR050228">
    <property type="entry name" value="Carboxylesterase_BioH"/>
</dbReference>
<evidence type="ECO:0000313" key="2">
    <source>
        <dbReference type="EMBL" id="RZS52239.1"/>
    </source>
</evidence>
<dbReference type="Pfam" id="PF12697">
    <property type="entry name" value="Abhydrolase_6"/>
    <property type="match status" value="1"/>
</dbReference>
<keyword evidence="3" id="KW-1185">Reference proteome</keyword>
<reference evidence="2 3" key="1">
    <citation type="submission" date="2019-02" db="EMBL/GenBank/DDBJ databases">
        <title>Genomic Encyclopedia of Type Strains, Phase IV (KMG-IV): sequencing the most valuable type-strain genomes for metagenomic binning, comparative biology and taxonomic classification.</title>
        <authorList>
            <person name="Goeker M."/>
        </authorList>
    </citation>
    <scope>NUCLEOTIDE SEQUENCE [LARGE SCALE GENOMIC DNA]</scope>
    <source>
        <strain evidence="2 3">DSM 10617</strain>
    </source>
</reference>
<protein>
    <submittedName>
        <fullName evidence="2">Pimeloyl-ACP methyl ester carboxylesterase</fullName>
    </submittedName>
</protein>
<dbReference type="Proteomes" id="UP000293433">
    <property type="component" value="Unassembled WGS sequence"/>
</dbReference>
<dbReference type="SUPFAM" id="SSF53474">
    <property type="entry name" value="alpha/beta-Hydrolases"/>
    <property type="match status" value="1"/>
</dbReference>
<dbReference type="PANTHER" id="PTHR43194:SF2">
    <property type="entry name" value="PEROXISOMAL MEMBRANE PROTEIN LPX1"/>
    <property type="match status" value="1"/>
</dbReference>
<sequence length="285" mass="31584">MDTPVDTLVFSHGNGFPGGTYRALFGPWRAAGWQVDAVDRYGHDPRHPVTSNWPHLRDQLIEHIAALQAARPKAERAPVVLVGHSLGGFVSLMAASRRPELVRALVLLDSPLLTGWRAHSVQVAKATRLISRVSPGKVSARRRQHWPSSEACLEHFAAKHTFARWAPGVLQDYVDAGTEPAPAGDPHGPGVVLRFDRRVETRIYDTLPHQFATMLRRHPLRCPAAFIAGTQSTEVRQVGLSATRALVHERLRWIEGSHLYPMEKPLETAQTVLELLHDLGVEAGR</sequence>
<organism evidence="2 3">
    <name type="scientific">Sphaerotilus mobilis</name>
    <dbReference type="NCBI Taxonomy" id="47994"/>
    <lineage>
        <taxon>Bacteria</taxon>
        <taxon>Pseudomonadati</taxon>
        <taxon>Pseudomonadota</taxon>
        <taxon>Betaproteobacteria</taxon>
        <taxon>Burkholderiales</taxon>
        <taxon>Sphaerotilaceae</taxon>
        <taxon>Sphaerotilus</taxon>
    </lineage>
</organism>
<dbReference type="RefSeq" id="WP_130483230.1">
    <property type="nucleotide sequence ID" value="NZ_SGWV01000011.1"/>
</dbReference>
<dbReference type="AlphaFoldDB" id="A0A4Q7LG89"/>
<dbReference type="Gene3D" id="3.40.50.1820">
    <property type="entry name" value="alpha/beta hydrolase"/>
    <property type="match status" value="1"/>
</dbReference>
<evidence type="ECO:0000313" key="3">
    <source>
        <dbReference type="Proteomes" id="UP000293433"/>
    </source>
</evidence>
<name>A0A4Q7LG89_9BURK</name>
<dbReference type="OrthoDB" id="5729753at2"/>